<evidence type="ECO:0000256" key="1">
    <source>
        <dbReference type="SAM" id="MobiDB-lite"/>
    </source>
</evidence>
<evidence type="ECO:0000259" key="2">
    <source>
        <dbReference type="Pfam" id="PF07553"/>
    </source>
</evidence>
<dbReference type="RefSeq" id="WP_051904814.1">
    <property type="nucleotide sequence ID" value="NZ_CP009211.1"/>
</dbReference>
<dbReference type="AlphaFoldDB" id="A0A239ZAZ0"/>
<organism evidence="3 4">
    <name type="scientific">Corynebacterium imitans</name>
    <dbReference type="NCBI Taxonomy" id="156978"/>
    <lineage>
        <taxon>Bacteria</taxon>
        <taxon>Bacillati</taxon>
        <taxon>Actinomycetota</taxon>
        <taxon>Actinomycetes</taxon>
        <taxon>Mycobacteriales</taxon>
        <taxon>Corynebacteriaceae</taxon>
        <taxon>Corynebacterium</taxon>
    </lineage>
</organism>
<proteinExistence type="predicted"/>
<gene>
    <name evidence="3" type="ORF">SAMEA4535761_01122</name>
</gene>
<evidence type="ECO:0000313" key="3">
    <source>
        <dbReference type="EMBL" id="SNV68047.1"/>
    </source>
</evidence>
<feature type="region of interest" description="Disordered" evidence="1">
    <location>
        <begin position="58"/>
        <end position="128"/>
    </location>
</feature>
<evidence type="ECO:0000313" key="4">
    <source>
        <dbReference type="Proteomes" id="UP000215374"/>
    </source>
</evidence>
<reference evidence="3 4" key="1">
    <citation type="submission" date="2017-06" db="EMBL/GenBank/DDBJ databases">
        <authorList>
            <consortium name="Pathogen Informatics"/>
        </authorList>
    </citation>
    <scope>NUCLEOTIDE SEQUENCE [LARGE SCALE GENOMIC DNA]</scope>
    <source>
        <strain evidence="3 4">NCTC13015</strain>
    </source>
</reference>
<dbReference type="EMBL" id="LT906467">
    <property type="protein sequence ID" value="SNV68047.1"/>
    <property type="molecule type" value="Genomic_DNA"/>
</dbReference>
<dbReference type="InterPro" id="IPR036388">
    <property type="entry name" value="WH-like_DNA-bd_sf"/>
</dbReference>
<sequence length="227" mass="24617">MSTAFPGSENQQPQNPYDTTSSSDKHLTVPDEKKKGGCLKWGGIGLGVVILLAIVGSCGGEETPDNGTVMSSSPAEKSEDSVAPNEDAAENTNSDTEASDGNDAVADHTPPSAETQKDDSEKPQDVPREYKNALRSAQTYTKMSGFSYDGLYEQLTSEYGEGYPAEAAQYALDNLDVDWNEQALKSAKNYQEIMPMSDSQLFDQLTSDYGEKFTPEQAQYAIDHLDD</sequence>
<dbReference type="InterPro" id="IPR011434">
    <property type="entry name" value="Ltp-like_HTH"/>
</dbReference>
<feature type="domain" description="Putative host cell surface-exposed lipoprotein Ltp-like HTH region" evidence="2">
    <location>
        <begin position="178"/>
        <end position="225"/>
    </location>
</feature>
<dbReference type="Proteomes" id="UP000215374">
    <property type="component" value="Chromosome 1"/>
</dbReference>
<keyword evidence="3" id="KW-0449">Lipoprotein</keyword>
<feature type="compositionally biased region" description="Basic and acidic residues" evidence="1">
    <location>
        <begin position="115"/>
        <end position="128"/>
    </location>
</feature>
<dbReference type="Pfam" id="PF07553">
    <property type="entry name" value="Lipoprotein_Ltp"/>
    <property type="match status" value="2"/>
</dbReference>
<feature type="domain" description="Putative host cell surface-exposed lipoprotein Ltp-like HTH region" evidence="2">
    <location>
        <begin position="129"/>
        <end position="175"/>
    </location>
</feature>
<dbReference type="Gene3D" id="1.10.10.10">
    <property type="entry name" value="Winged helix-like DNA-binding domain superfamily/Winged helix DNA-binding domain"/>
    <property type="match status" value="2"/>
</dbReference>
<feature type="compositionally biased region" description="Polar residues" evidence="1">
    <location>
        <begin position="1"/>
        <end position="22"/>
    </location>
</feature>
<feature type="region of interest" description="Disordered" evidence="1">
    <location>
        <begin position="1"/>
        <end position="39"/>
    </location>
</feature>
<feature type="compositionally biased region" description="Basic and acidic residues" evidence="1">
    <location>
        <begin position="23"/>
        <end position="35"/>
    </location>
</feature>
<protein>
    <submittedName>
        <fullName evidence="3">Host cell surface-exposed lipoprotein</fullName>
    </submittedName>
</protein>
<feature type="compositionally biased region" description="Polar residues" evidence="1">
    <location>
        <begin position="65"/>
        <end position="75"/>
    </location>
</feature>
<accession>A0A239ZAZ0</accession>
<name>A0A239ZAZ0_9CORY</name>